<proteinExistence type="predicted"/>
<feature type="repeat" description="ANK" evidence="3">
    <location>
        <begin position="157"/>
        <end position="189"/>
    </location>
</feature>
<dbReference type="Proteomes" id="UP000663838">
    <property type="component" value="Unassembled WGS sequence"/>
</dbReference>
<dbReference type="SMART" id="SM00248">
    <property type="entry name" value="ANK"/>
    <property type="match status" value="5"/>
</dbReference>
<dbReference type="Proteomes" id="UP000663848">
    <property type="component" value="Unassembled WGS sequence"/>
</dbReference>
<evidence type="ECO:0000313" key="5">
    <source>
        <dbReference type="EMBL" id="CAF4841316.1"/>
    </source>
</evidence>
<keyword evidence="2 3" id="KW-0040">ANK repeat</keyword>
<dbReference type="AlphaFoldDB" id="A0A821RGI1"/>
<evidence type="ECO:0000256" key="2">
    <source>
        <dbReference type="ARBA" id="ARBA00023043"/>
    </source>
</evidence>
<evidence type="ECO:0000313" key="4">
    <source>
        <dbReference type="EMBL" id="CAF4754718.1"/>
    </source>
</evidence>
<evidence type="ECO:0000256" key="3">
    <source>
        <dbReference type="PROSITE-ProRule" id="PRU00023"/>
    </source>
</evidence>
<dbReference type="InterPro" id="IPR002110">
    <property type="entry name" value="Ankyrin_rpt"/>
</dbReference>
<feature type="repeat" description="ANK" evidence="3">
    <location>
        <begin position="194"/>
        <end position="216"/>
    </location>
</feature>
<sequence length="282" mass="31860">MRNFLSCLFSSSSKRSFHGPQPSINENNQRTGAELEKYKLHKASWEGKLQKVECLARPGTIDLQDQQARTPLHLAVARGNLNIVQRLVHEGARLNIVDRQQRTPLVMAVISGADAFINAIDFQGKNALHYAVDIQNEHLVDLFLSSQNCDSNFRYPDQMTPLHVAVRVNNPRLIQILLSENHETQADPNLKNRNGQTPLHMAASLGYMEIIRSLLQSDIPEPCDPSILSVRQLTAYQLALENHHESCAKLINEYQQSLTKISPRREISESINENEINSVMNP</sequence>
<organism evidence="5 6">
    <name type="scientific">Rotaria socialis</name>
    <dbReference type="NCBI Taxonomy" id="392032"/>
    <lineage>
        <taxon>Eukaryota</taxon>
        <taxon>Metazoa</taxon>
        <taxon>Spiralia</taxon>
        <taxon>Gnathifera</taxon>
        <taxon>Rotifera</taxon>
        <taxon>Eurotatoria</taxon>
        <taxon>Bdelloidea</taxon>
        <taxon>Philodinida</taxon>
        <taxon>Philodinidae</taxon>
        <taxon>Rotaria</taxon>
    </lineage>
</organism>
<name>A0A821RGI1_9BILA</name>
<dbReference type="InterPro" id="IPR036770">
    <property type="entry name" value="Ankyrin_rpt-contain_sf"/>
</dbReference>
<dbReference type="SUPFAM" id="SSF48403">
    <property type="entry name" value="Ankyrin repeat"/>
    <property type="match status" value="1"/>
</dbReference>
<evidence type="ECO:0000313" key="6">
    <source>
        <dbReference type="Proteomes" id="UP000663838"/>
    </source>
</evidence>
<gene>
    <name evidence="4" type="ORF">QYT958_LOCUS21232</name>
    <name evidence="5" type="ORF">TOA249_LOCUS26093</name>
</gene>
<dbReference type="PROSITE" id="PS50088">
    <property type="entry name" value="ANK_REPEAT"/>
    <property type="match status" value="3"/>
</dbReference>
<dbReference type="EMBL" id="CAJOBR010003842">
    <property type="protein sequence ID" value="CAF4754718.1"/>
    <property type="molecule type" value="Genomic_DNA"/>
</dbReference>
<dbReference type="Gene3D" id="1.25.40.20">
    <property type="entry name" value="Ankyrin repeat-containing domain"/>
    <property type="match status" value="2"/>
</dbReference>
<evidence type="ECO:0000256" key="1">
    <source>
        <dbReference type="ARBA" id="ARBA00022737"/>
    </source>
</evidence>
<keyword evidence="1" id="KW-0677">Repeat</keyword>
<accession>A0A821RGI1</accession>
<feature type="repeat" description="ANK" evidence="3">
    <location>
        <begin position="67"/>
        <end position="99"/>
    </location>
</feature>
<dbReference type="Pfam" id="PF12796">
    <property type="entry name" value="Ank_2"/>
    <property type="match status" value="3"/>
</dbReference>
<dbReference type="PROSITE" id="PS50297">
    <property type="entry name" value="ANK_REP_REGION"/>
    <property type="match status" value="3"/>
</dbReference>
<comment type="caution">
    <text evidence="5">The sequence shown here is derived from an EMBL/GenBank/DDBJ whole genome shotgun (WGS) entry which is preliminary data.</text>
</comment>
<protein>
    <submittedName>
        <fullName evidence="5">Uncharacterized protein</fullName>
    </submittedName>
</protein>
<dbReference type="EMBL" id="CAJOBS010002971">
    <property type="protein sequence ID" value="CAF4841316.1"/>
    <property type="molecule type" value="Genomic_DNA"/>
</dbReference>
<reference evidence="5" key="1">
    <citation type="submission" date="2021-02" db="EMBL/GenBank/DDBJ databases">
        <authorList>
            <person name="Nowell W R."/>
        </authorList>
    </citation>
    <scope>NUCLEOTIDE SEQUENCE</scope>
</reference>
<dbReference type="PANTHER" id="PTHR24198:SF165">
    <property type="entry name" value="ANKYRIN REPEAT-CONTAINING PROTEIN-RELATED"/>
    <property type="match status" value="1"/>
</dbReference>
<dbReference type="PANTHER" id="PTHR24198">
    <property type="entry name" value="ANKYRIN REPEAT AND PROTEIN KINASE DOMAIN-CONTAINING PROTEIN"/>
    <property type="match status" value="1"/>
</dbReference>